<organism evidence="3 4">
    <name type="scientific">Streptomyces cyaneofuscatus</name>
    <dbReference type="NCBI Taxonomy" id="66883"/>
    <lineage>
        <taxon>Bacteria</taxon>
        <taxon>Bacillati</taxon>
        <taxon>Actinomycetota</taxon>
        <taxon>Actinomycetes</taxon>
        <taxon>Kitasatosporales</taxon>
        <taxon>Streptomycetaceae</taxon>
        <taxon>Streptomyces</taxon>
    </lineage>
</organism>
<gene>
    <name evidence="3" type="ORF">OG849_10850</name>
</gene>
<keyword evidence="2" id="KW-1133">Transmembrane helix</keyword>
<keyword evidence="2" id="KW-0472">Membrane</keyword>
<reference evidence="3 4" key="1">
    <citation type="submission" date="2022-10" db="EMBL/GenBank/DDBJ databases">
        <title>The complete genomes of actinobacterial strains from the NBC collection.</title>
        <authorList>
            <person name="Joergensen T.S."/>
            <person name="Alvarez Arevalo M."/>
            <person name="Sterndorff E.B."/>
            <person name="Faurdal D."/>
            <person name="Vuksanovic O."/>
            <person name="Mourched A.-S."/>
            <person name="Charusanti P."/>
            <person name="Shaw S."/>
            <person name="Blin K."/>
            <person name="Weber T."/>
        </authorList>
    </citation>
    <scope>NUCLEOTIDE SEQUENCE [LARGE SCALE GENOMIC DNA]</scope>
    <source>
        <strain evidence="3 4">NBC 01792</strain>
    </source>
</reference>
<feature type="transmembrane region" description="Helical" evidence="2">
    <location>
        <begin position="50"/>
        <end position="70"/>
    </location>
</feature>
<feature type="transmembrane region" description="Helical" evidence="2">
    <location>
        <begin position="221"/>
        <end position="238"/>
    </location>
</feature>
<feature type="compositionally biased region" description="Polar residues" evidence="1">
    <location>
        <begin position="1"/>
        <end position="14"/>
    </location>
</feature>
<dbReference type="Proteomes" id="UP001356428">
    <property type="component" value="Chromosome"/>
</dbReference>
<evidence type="ECO:0008006" key="5">
    <source>
        <dbReference type="Google" id="ProtNLM"/>
    </source>
</evidence>
<feature type="compositionally biased region" description="Basic and acidic residues" evidence="1">
    <location>
        <begin position="369"/>
        <end position="381"/>
    </location>
</feature>
<dbReference type="RefSeq" id="WP_326705825.1">
    <property type="nucleotide sequence ID" value="NZ_CP109083.1"/>
</dbReference>
<evidence type="ECO:0000313" key="3">
    <source>
        <dbReference type="EMBL" id="WSB07717.1"/>
    </source>
</evidence>
<feature type="region of interest" description="Disordered" evidence="1">
    <location>
        <begin position="1"/>
        <end position="32"/>
    </location>
</feature>
<feature type="region of interest" description="Disordered" evidence="1">
    <location>
        <begin position="349"/>
        <end position="381"/>
    </location>
</feature>
<keyword evidence="4" id="KW-1185">Reference proteome</keyword>
<feature type="transmembrane region" description="Helical" evidence="2">
    <location>
        <begin position="435"/>
        <end position="454"/>
    </location>
</feature>
<name>A0ABZ1EUF8_9ACTN</name>
<sequence>MTQLPQGGPQTQRAPEQAPAPTGLPAQRPGSWTVQSRRLRAVATTEPGRLQIIGAVLALLVVAFGAVTALEISHRASAADDVVGRSQPLSADAASIYRSLADADTMAAGGFLAGAQEPKAVQEQYRKDIEEAARLLVKASANTDSSTSSWQEITTLNELLPVYTGLIERARANNQQGLPLGGAYLRYANQKMTNELLPAAERLYAAETGRLDRDSADARRWPFLSLAAGLVVLGALVWMQRRNYRRTNRVFNHGLLVATAAASVVLLWLAVGHTVARTELRSAMTQGQESLDVLNNARINSLKARANENLTLVARGAVLTADGSADQYETDYTTGMKALRAQLKEAERLADDESGSAPVAKAAKSVTEWQERHRTARATDDKGDYDGALKQIIGAKDSTGQSFQQVDTALRTALAHEQGEFTAAAEDGRGALRGLPTGAAALAVLGAVAAILGINRRLSEYR</sequence>
<dbReference type="EMBL" id="CP109083">
    <property type="protein sequence ID" value="WSB07717.1"/>
    <property type="molecule type" value="Genomic_DNA"/>
</dbReference>
<feature type="transmembrane region" description="Helical" evidence="2">
    <location>
        <begin position="250"/>
        <end position="271"/>
    </location>
</feature>
<evidence type="ECO:0000256" key="2">
    <source>
        <dbReference type="SAM" id="Phobius"/>
    </source>
</evidence>
<accession>A0ABZ1EUF8</accession>
<evidence type="ECO:0000313" key="4">
    <source>
        <dbReference type="Proteomes" id="UP001356428"/>
    </source>
</evidence>
<proteinExistence type="predicted"/>
<evidence type="ECO:0000256" key="1">
    <source>
        <dbReference type="SAM" id="MobiDB-lite"/>
    </source>
</evidence>
<protein>
    <recommendedName>
        <fullName evidence="5">Secreted protein</fullName>
    </recommendedName>
</protein>
<keyword evidence="2" id="KW-0812">Transmembrane</keyword>